<reference evidence="10" key="1">
    <citation type="journal article" date="2019" name="Nat. Commun.">
        <title>The genome of broomcorn millet.</title>
        <authorList>
            <person name="Zou C."/>
            <person name="Miki D."/>
            <person name="Li D."/>
            <person name="Tang Q."/>
            <person name="Xiao L."/>
            <person name="Rajput S."/>
            <person name="Deng P."/>
            <person name="Jia W."/>
            <person name="Huang R."/>
            <person name="Zhang M."/>
            <person name="Sun Y."/>
            <person name="Hu J."/>
            <person name="Fu X."/>
            <person name="Schnable P.S."/>
            <person name="Li F."/>
            <person name="Zhang H."/>
            <person name="Feng B."/>
            <person name="Zhu X."/>
            <person name="Liu R."/>
            <person name="Schnable J.C."/>
            <person name="Zhu J.-K."/>
            <person name="Zhang H."/>
        </authorList>
    </citation>
    <scope>NUCLEOTIDE SEQUENCE [LARGE SCALE GENOMIC DNA]</scope>
</reference>
<keyword evidence="10" id="KW-1185">Reference proteome</keyword>
<dbReference type="SUPFAM" id="SSF50104">
    <property type="entry name" value="Translation proteins SH3-like domain"/>
    <property type="match status" value="1"/>
</dbReference>
<evidence type="ECO:0000313" key="9">
    <source>
        <dbReference type="EMBL" id="RLM99176.1"/>
    </source>
</evidence>
<feature type="domain" description="Elongation factor P C-terminal" evidence="7">
    <location>
        <begin position="273"/>
        <end position="327"/>
    </location>
</feature>
<dbReference type="EMBL" id="PQIB02000009">
    <property type="protein sequence ID" value="RLM99176.1"/>
    <property type="molecule type" value="Genomic_DNA"/>
</dbReference>
<dbReference type="Gene3D" id="2.30.30.30">
    <property type="match status" value="1"/>
</dbReference>
<dbReference type="NCBIfam" id="TIGR00038">
    <property type="entry name" value="efp"/>
    <property type="match status" value="1"/>
</dbReference>
<evidence type="ECO:0000256" key="5">
    <source>
        <dbReference type="ARBA" id="ARBA00022768"/>
    </source>
</evidence>
<dbReference type="FunFam" id="2.40.50.140:FF:000004">
    <property type="entry name" value="Elongation factor P"/>
    <property type="match status" value="1"/>
</dbReference>
<dbReference type="Pfam" id="PF08207">
    <property type="entry name" value="EFP_N"/>
    <property type="match status" value="1"/>
</dbReference>
<feature type="domain" description="Translation elongation factor P/YeiP central" evidence="8">
    <location>
        <begin position="211"/>
        <end position="265"/>
    </location>
</feature>
<dbReference type="FunFam" id="2.30.30.30:FF:000040">
    <property type="entry name" value="Organellar elongation factor P"/>
    <property type="match status" value="1"/>
</dbReference>
<evidence type="ECO:0000256" key="6">
    <source>
        <dbReference type="ARBA" id="ARBA00022917"/>
    </source>
</evidence>
<dbReference type="InterPro" id="IPR014722">
    <property type="entry name" value="Rib_uL2_dom2"/>
</dbReference>
<dbReference type="GO" id="GO:0005829">
    <property type="term" value="C:cytosol"/>
    <property type="evidence" value="ECO:0007669"/>
    <property type="project" value="UniProtKB-ARBA"/>
</dbReference>
<dbReference type="GO" id="GO:0043043">
    <property type="term" value="P:peptide biosynthetic process"/>
    <property type="evidence" value="ECO:0007669"/>
    <property type="project" value="InterPro"/>
</dbReference>
<dbReference type="SUPFAM" id="SSF50249">
    <property type="entry name" value="Nucleic acid-binding proteins"/>
    <property type="match status" value="2"/>
</dbReference>
<dbReference type="PROSITE" id="PS01275">
    <property type="entry name" value="EFP"/>
    <property type="match status" value="1"/>
</dbReference>
<dbReference type="InterPro" id="IPR011768">
    <property type="entry name" value="Transl_elongation_fac_P"/>
</dbReference>
<dbReference type="SMART" id="SM01185">
    <property type="entry name" value="EFP"/>
    <property type="match status" value="1"/>
</dbReference>
<dbReference type="AlphaFoldDB" id="A0A3L6R8L3"/>
<dbReference type="STRING" id="4540.A0A3L6R8L3"/>
<dbReference type="NCBIfam" id="NF001810">
    <property type="entry name" value="PRK00529.1"/>
    <property type="match status" value="1"/>
</dbReference>
<evidence type="ECO:0000259" key="7">
    <source>
        <dbReference type="SMART" id="SM00841"/>
    </source>
</evidence>
<protein>
    <submittedName>
        <fullName evidence="9">Elongation factor P-like</fullName>
    </submittedName>
</protein>
<comment type="pathway">
    <text evidence="2">Protein biosynthesis; polypeptide chain elongation.</text>
</comment>
<dbReference type="GO" id="GO:0003746">
    <property type="term" value="F:translation elongation factor activity"/>
    <property type="evidence" value="ECO:0007669"/>
    <property type="project" value="UniProtKB-KW"/>
</dbReference>
<dbReference type="Proteomes" id="UP000275267">
    <property type="component" value="Unassembled WGS sequence"/>
</dbReference>
<evidence type="ECO:0000256" key="4">
    <source>
        <dbReference type="ARBA" id="ARBA00022490"/>
    </source>
</evidence>
<dbReference type="PANTHER" id="PTHR30053">
    <property type="entry name" value="ELONGATION FACTOR P"/>
    <property type="match status" value="1"/>
</dbReference>
<evidence type="ECO:0000259" key="8">
    <source>
        <dbReference type="SMART" id="SM01185"/>
    </source>
</evidence>
<evidence type="ECO:0000313" key="10">
    <source>
        <dbReference type="Proteomes" id="UP000275267"/>
    </source>
</evidence>
<comment type="similarity">
    <text evidence="3">Belongs to the elongation factor P family.</text>
</comment>
<dbReference type="InterPro" id="IPR020599">
    <property type="entry name" value="Transl_elong_fac_P/YeiP"/>
</dbReference>
<evidence type="ECO:0000256" key="3">
    <source>
        <dbReference type="ARBA" id="ARBA00009479"/>
    </source>
</evidence>
<dbReference type="Pfam" id="PF09285">
    <property type="entry name" value="Elong-fact-P_C"/>
    <property type="match status" value="1"/>
</dbReference>
<comment type="caution">
    <text evidence="9">The sequence shown here is derived from an EMBL/GenBank/DDBJ whole genome shotgun (WGS) entry which is preliminary data.</text>
</comment>
<keyword evidence="6" id="KW-0648">Protein biosynthesis</keyword>
<dbReference type="Pfam" id="PF01132">
    <property type="entry name" value="EFP"/>
    <property type="match status" value="1"/>
</dbReference>
<organism evidence="9 10">
    <name type="scientific">Panicum miliaceum</name>
    <name type="common">Proso millet</name>
    <name type="synonym">Broomcorn millet</name>
    <dbReference type="NCBI Taxonomy" id="4540"/>
    <lineage>
        <taxon>Eukaryota</taxon>
        <taxon>Viridiplantae</taxon>
        <taxon>Streptophyta</taxon>
        <taxon>Embryophyta</taxon>
        <taxon>Tracheophyta</taxon>
        <taxon>Spermatophyta</taxon>
        <taxon>Magnoliopsida</taxon>
        <taxon>Liliopsida</taxon>
        <taxon>Poales</taxon>
        <taxon>Poaceae</taxon>
        <taxon>PACMAD clade</taxon>
        <taxon>Panicoideae</taxon>
        <taxon>Panicodae</taxon>
        <taxon>Paniceae</taxon>
        <taxon>Panicinae</taxon>
        <taxon>Panicum</taxon>
        <taxon>Panicum sect. Panicum</taxon>
    </lineage>
</organism>
<sequence>MNPLPAFVNDLWVRELAEPQVARIKRREFNLKKKKRNQWAVPGGLQVEWAPHVGPILPPACQHSTPAGTPAPCVLRSIPPLITSVTCARGLRRKQQGMASLRHLAAGPTCHHPHGVAAATASLQLRRLPSCPRPLRSRLFTRVYALSSNDIRVGTNVEVDGAPWKVLEFLHVKPGKGAAFVRTKMRNYVTGNTVEKTFRAGSTLQEPSLSKETKQFTYKDGSQFVFMDLTTFEESRLNEADVGDKQKWLKEGMDCNLLYWNGKIIDFELPITVRLTVADTDPGASDSVQGGTKPATLETGAVVTVPSFVNVGDDILVDSRTGQYMNRA</sequence>
<keyword evidence="5" id="KW-0251">Elongation factor</keyword>
<dbReference type="HAMAP" id="MF_00141">
    <property type="entry name" value="EF_P"/>
    <property type="match status" value="1"/>
</dbReference>
<dbReference type="SMART" id="SM00841">
    <property type="entry name" value="Elong-fact-P_C"/>
    <property type="match status" value="1"/>
</dbReference>
<dbReference type="InterPro" id="IPR013852">
    <property type="entry name" value="Transl_elong_P/YeiP_CS"/>
</dbReference>
<dbReference type="CDD" id="cd05794">
    <property type="entry name" value="S1_EF-P_repeat_2"/>
    <property type="match status" value="1"/>
</dbReference>
<dbReference type="InterPro" id="IPR001059">
    <property type="entry name" value="Transl_elong_P/YeiP_cen"/>
</dbReference>
<dbReference type="InterPro" id="IPR012340">
    <property type="entry name" value="NA-bd_OB-fold"/>
</dbReference>
<dbReference type="CDD" id="cd04470">
    <property type="entry name" value="S1_EF-P_repeat_1"/>
    <property type="match status" value="1"/>
</dbReference>
<dbReference type="OrthoDB" id="7025426at2759"/>
<evidence type="ECO:0000256" key="2">
    <source>
        <dbReference type="ARBA" id="ARBA00004815"/>
    </source>
</evidence>
<gene>
    <name evidence="9" type="ORF">C2845_PM06G15650</name>
</gene>
<dbReference type="FunFam" id="2.40.50.140:FF:000009">
    <property type="entry name" value="Elongation factor P"/>
    <property type="match status" value="1"/>
</dbReference>
<dbReference type="InterPro" id="IPR015365">
    <property type="entry name" value="Elong-fact-P_C"/>
</dbReference>
<evidence type="ECO:0000256" key="1">
    <source>
        <dbReference type="ARBA" id="ARBA00004496"/>
    </source>
</evidence>
<dbReference type="PANTHER" id="PTHR30053:SF12">
    <property type="entry name" value="ELONGATION FACTOR P (EF-P) FAMILY PROTEIN"/>
    <property type="match status" value="1"/>
</dbReference>
<dbReference type="UniPathway" id="UPA00345"/>
<name>A0A3L6R8L3_PANMI</name>
<accession>A0A3L6R8L3</accession>
<dbReference type="InterPro" id="IPR013185">
    <property type="entry name" value="Transl_elong_KOW-like"/>
</dbReference>
<proteinExistence type="inferred from homology"/>
<dbReference type="Gene3D" id="2.40.50.140">
    <property type="entry name" value="Nucleic acid-binding proteins"/>
    <property type="match status" value="2"/>
</dbReference>
<comment type="subcellular location">
    <subcellularLocation>
        <location evidence="1">Cytoplasm</location>
    </subcellularLocation>
</comment>
<keyword evidence="4" id="KW-0963">Cytoplasm</keyword>
<dbReference type="InterPro" id="IPR008991">
    <property type="entry name" value="Translation_prot_SH3-like_sf"/>
</dbReference>